<reference evidence="1 2" key="1">
    <citation type="journal article" date="2012" name="Appl. Environ. Microbiol.">
        <title>Short-read sequencing for genomic analysis of the brown rot fungus Fibroporia radiculosa.</title>
        <authorList>
            <person name="Tang J.D."/>
            <person name="Perkins A.D."/>
            <person name="Sonstegard T.S."/>
            <person name="Schroeder S.G."/>
            <person name="Burgess S.C."/>
            <person name="Diehl S.V."/>
        </authorList>
    </citation>
    <scope>NUCLEOTIDE SEQUENCE [LARGE SCALE GENOMIC DNA]</scope>
    <source>
        <strain evidence="1 2">TFFH 294</strain>
    </source>
</reference>
<dbReference type="HOGENOM" id="CLU_2687859_0_0_1"/>
<dbReference type="Proteomes" id="UP000006352">
    <property type="component" value="Unassembled WGS sequence"/>
</dbReference>
<accession>J4IBZ1</accession>
<name>J4IBZ1_9APHY</name>
<dbReference type="InParanoid" id="J4IBZ1"/>
<dbReference type="RefSeq" id="XP_012184784.1">
    <property type="nucleotide sequence ID" value="XM_012329394.1"/>
</dbReference>
<organism evidence="1 2">
    <name type="scientific">Fibroporia radiculosa</name>
    <dbReference type="NCBI Taxonomy" id="599839"/>
    <lineage>
        <taxon>Eukaryota</taxon>
        <taxon>Fungi</taxon>
        <taxon>Dikarya</taxon>
        <taxon>Basidiomycota</taxon>
        <taxon>Agaricomycotina</taxon>
        <taxon>Agaricomycetes</taxon>
        <taxon>Polyporales</taxon>
        <taxon>Fibroporiaceae</taxon>
        <taxon>Fibroporia</taxon>
    </lineage>
</organism>
<dbReference type="GeneID" id="24100412"/>
<evidence type="ECO:0000313" key="1">
    <source>
        <dbReference type="EMBL" id="CCM05501.1"/>
    </source>
</evidence>
<dbReference type="EMBL" id="HE797193">
    <property type="protein sequence ID" value="CCM05501.1"/>
    <property type="molecule type" value="Genomic_DNA"/>
</dbReference>
<protein>
    <submittedName>
        <fullName evidence="1">Uncharacterized protein</fullName>
    </submittedName>
</protein>
<sequence length="74" mass="8810">MINYEDMGNEVEAEPELTFQMLRTVNEIFMRRLPHIGKYTDMSSDDLWGICANLPYKGTRRGWQLQRLYPNEIL</sequence>
<keyword evidence="2" id="KW-1185">Reference proteome</keyword>
<proteinExistence type="predicted"/>
<dbReference type="AlphaFoldDB" id="J4IBZ1"/>
<evidence type="ECO:0000313" key="2">
    <source>
        <dbReference type="Proteomes" id="UP000006352"/>
    </source>
</evidence>
<gene>
    <name evidence="1" type="ORF">FIBRA_07724</name>
</gene>